<reference evidence="1 2" key="2">
    <citation type="journal article" date="2015" name="PLoS ONE">
        <title>Whole-Genome Optical Mapping and Finished Genome Sequence of Sphingobacterium deserti sp. nov., a New Species Isolated from the Western Desert of China.</title>
        <authorList>
            <person name="Teng C."/>
            <person name="Zhou Z."/>
            <person name="Molnar I."/>
            <person name="Li X."/>
            <person name="Tang R."/>
            <person name="Chen M."/>
            <person name="Wang L."/>
            <person name="Su S."/>
            <person name="Zhang W."/>
            <person name="Lin M."/>
        </authorList>
    </citation>
    <scope>NUCLEOTIDE SEQUENCE [LARGE SCALE GENOMIC DNA]</scope>
    <source>
        <strain evidence="2">ACCC05744</strain>
    </source>
</reference>
<dbReference type="STRING" id="1229276.DI53_2322"/>
<dbReference type="Gene3D" id="3.90.840.10">
    <property type="entry name" value="Thiol-activated cytolysin superfamily/Thiol-activated cytolysin, alpha-beta domain"/>
    <property type="match status" value="1"/>
</dbReference>
<protein>
    <submittedName>
        <fullName evidence="1">Putative hemolysin</fullName>
    </submittedName>
</protein>
<sequence>MLKKSIFFIIPFLTLFCSCEKNVESIDSIEDFIENLDGNVDNQFKDFSTPIQSWSAVNLRSYKSTLVRSSPDPNGCVTLSHSQSRTFDKLAVLNPNSEMMYIGSLLDGASMQNGDYTPFFLSPSYVRKPVTFSVSLQGSNGVVKKTIEPSLSNFRVSMQQILNADIVGEQPANFTFEIKQARSKSEIQMNIGVNLSFGSIFSSFANFNESTVSTKKYYLLKIYQKFFSADIDIPQNGDLFNKPMDFNGSLAPLYVSSIDYGRSAYFLLESSYDSVSVHKSLNTTFSYWKVGAGFNISGEDKQVLDELKISGTVIGGSSSDAATTIQGVEGFKNYVIKGGSLSGNSRGEIIAYRLRSAQNNSVFRTVIQGNYQTKECPQMIPNGVFVQNVTNGQVSVMFDGRLRHIQRHETLRGLFDLKIPQDLRNFTAEQLTNVPLGVGLGPDNGLIRTRNNNMIYFREGTSLRHVASSDVFQKYKFRVATIKDVPSIPAGHRVGAPLF</sequence>
<dbReference type="PATRIC" id="fig|1229276.3.peg.2383"/>
<proteinExistence type="predicted"/>
<dbReference type="Gene3D" id="3.40.30.40">
    <property type="entry name" value="Perfringolysin"/>
    <property type="match status" value="1"/>
</dbReference>
<dbReference type="Proteomes" id="UP000031802">
    <property type="component" value="Unassembled WGS sequence"/>
</dbReference>
<dbReference type="InterPro" id="IPR001869">
    <property type="entry name" value="Thiol_cytolysin"/>
</dbReference>
<dbReference type="Pfam" id="PF01289">
    <property type="entry name" value="Thiol_cytolysin"/>
    <property type="match status" value="1"/>
</dbReference>
<keyword evidence="2" id="KW-1185">Reference proteome</keyword>
<dbReference type="eggNOG" id="ENOG5030JWI">
    <property type="taxonomic scope" value="Bacteria"/>
</dbReference>
<gene>
    <name evidence="1" type="ORF">DI53_2322</name>
</gene>
<evidence type="ECO:0000313" key="1">
    <source>
        <dbReference type="EMBL" id="KGE13910.1"/>
    </source>
</evidence>
<reference evidence="2" key="1">
    <citation type="submission" date="2014-04" db="EMBL/GenBank/DDBJ databases">
        <title>Whole-Genome optical mapping and complete genome sequence of Sphingobacterium deserti sp. nov., a new spaces isolated from desert in the west of China.</title>
        <authorList>
            <person name="Teng C."/>
            <person name="Zhou Z."/>
            <person name="Li X."/>
            <person name="Chen M."/>
            <person name="Lin M."/>
            <person name="Wang L."/>
            <person name="Su S."/>
            <person name="Zhang C."/>
            <person name="Zhang W."/>
        </authorList>
    </citation>
    <scope>NUCLEOTIDE SEQUENCE [LARGE SCALE GENOMIC DNA]</scope>
    <source>
        <strain evidence="2">ACCC05744</strain>
    </source>
</reference>
<organism evidence="1 2">
    <name type="scientific">Sphingobacterium deserti</name>
    <dbReference type="NCBI Taxonomy" id="1229276"/>
    <lineage>
        <taxon>Bacteria</taxon>
        <taxon>Pseudomonadati</taxon>
        <taxon>Bacteroidota</taxon>
        <taxon>Sphingobacteriia</taxon>
        <taxon>Sphingobacteriales</taxon>
        <taxon>Sphingobacteriaceae</taxon>
        <taxon>Sphingobacterium</taxon>
    </lineage>
</organism>
<dbReference type="InterPro" id="IPR036363">
    <property type="entry name" value="Thiol_cytolysin_ab_sf"/>
</dbReference>
<comment type="caution">
    <text evidence="1">The sequence shown here is derived from an EMBL/GenBank/DDBJ whole genome shotgun (WGS) entry which is preliminary data.</text>
</comment>
<dbReference type="SUPFAM" id="SSF56978">
    <property type="entry name" value="Perfringolysin"/>
    <property type="match status" value="1"/>
</dbReference>
<evidence type="ECO:0000313" key="2">
    <source>
        <dbReference type="Proteomes" id="UP000031802"/>
    </source>
</evidence>
<accession>A0A0B8T7W3</accession>
<dbReference type="PROSITE" id="PS51257">
    <property type="entry name" value="PROKAR_LIPOPROTEIN"/>
    <property type="match status" value="1"/>
</dbReference>
<dbReference type="AlphaFoldDB" id="A0A0B8T7W3"/>
<dbReference type="EMBL" id="JJMU01000033">
    <property type="protein sequence ID" value="KGE13910.1"/>
    <property type="molecule type" value="Genomic_DNA"/>
</dbReference>
<dbReference type="GO" id="GO:0015485">
    <property type="term" value="F:cholesterol binding"/>
    <property type="evidence" value="ECO:0007669"/>
    <property type="project" value="InterPro"/>
</dbReference>
<name>A0A0B8T7W3_9SPHI</name>
<dbReference type="InterPro" id="IPR036359">
    <property type="entry name" value="Thiol_cytolysin_sf"/>
</dbReference>